<dbReference type="EMBL" id="OU466862">
    <property type="protein sequence ID" value="CAH2070967.1"/>
    <property type="molecule type" value="Genomic_DNA"/>
</dbReference>
<proteinExistence type="predicted"/>
<dbReference type="Proteomes" id="UP000836841">
    <property type="component" value="Chromosome 6"/>
</dbReference>
<accession>A0AAU9SV36</accession>
<keyword evidence="3" id="KW-1185">Reference proteome</keyword>
<name>A0AAU9SV36_THLAR</name>
<evidence type="ECO:0000313" key="3">
    <source>
        <dbReference type="Proteomes" id="UP000836841"/>
    </source>
</evidence>
<protein>
    <submittedName>
        <fullName evidence="2">Uncharacterized protein</fullName>
    </submittedName>
</protein>
<evidence type="ECO:0000313" key="2">
    <source>
        <dbReference type="EMBL" id="CAH2070967.1"/>
    </source>
</evidence>
<feature type="region of interest" description="Disordered" evidence="1">
    <location>
        <begin position="130"/>
        <end position="170"/>
    </location>
</feature>
<feature type="non-terminal residue" evidence="2">
    <location>
        <position position="342"/>
    </location>
</feature>
<gene>
    <name evidence="2" type="ORF">TAV2_LOCUS21497</name>
</gene>
<feature type="compositionally biased region" description="Acidic residues" evidence="1">
    <location>
        <begin position="130"/>
        <end position="154"/>
    </location>
</feature>
<reference evidence="2 3" key="1">
    <citation type="submission" date="2022-03" db="EMBL/GenBank/DDBJ databases">
        <authorList>
            <person name="Nunn A."/>
            <person name="Chopra R."/>
            <person name="Nunn A."/>
            <person name="Contreras Garrido A."/>
        </authorList>
    </citation>
    <scope>NUCLEOTIDE SEQUENCE [LARGE SCALE GENOMIC DNA]</scope>
</reference>
<dbReference type="AlphaFoldDB" id="A0AAU9SV36"/>
<evidence type="ECO:0000256" key="1">
    <source>
        <dbReference type="SAM" id="MobiDB-lite"/>
    </source>
</evidence>
<sequence length="342" mass="39629">MSNDSLIKLNCHYSEQVKKDQNAILQYTNGVVDLVEVVELVSKLIEKRIVIGKLWFKLPYEDVEDMKSLWEDVEHNKQRMQASESWYKELDIYIEKGWDVPDVEEESGKEADEENTDKIIVIFLNQVNNEEAEKDAEEDEEGDVSYDGDGEESDGGSNGSDAGFSDSSKSDDVVIKEDLDIYENLNYDEQILDEDEVYLETDDSSGDEEEQADMLVKKNLGDGVFSLRQLFSSGNEFKQNVIRYILKTRRNVRIQLENRSLKNMKMSINVFRWKRYNLIISPPKSQVARRMVLHKLQAETSDQFARLRDYAKHRACASYIYANVTKNHKSDSLKPLFWRVAS</sequence>
<organism evidence="2 3">
    <name type="scientific">Thlaspi arvense</name>
    <name type="common">Field penny-cress</name>
    <dbReference type="NCBI Taxonomy" id="13288"/>
    <lineage>
        <taxon>Eukaryota</taxon>
        <taxon>Viridiplantae</taxon>
        <taxon>Streptophyta</taxon>
        <taxon>Embryophyta</taxon>
        <taxon>Tracheophyta</taxon>
        <taxon>Spermatophyta</taxon>
        <taxon>Magnoliopsida</taxon>
        <taxon>eudicotyledons</taxon>
        <taxon>Gunneridae</taxon>
        <taxon>Pentapetalae</taxon>
        <taxon>rosids</taxon>
        <taxon>malvids</taxon>
        <taxon>Brassicales</taxon>
        <taxon>Brassicaceae</taxon>
        <taxon>Thlaspideae</taxon>
        <taxon>Thlaspi</taxon>
    </lineage>
</organism>